<keyword evidence="4" id="KW-0067">ATP-binding</keyword>
<proteinExistence type="predicted"/>
<dbReference type="EMBL" id="RZNH01000021">
    <property type="protein sequence ID" value="NOU60706.1"/>
    <property type="molecule type" value="Genomic_DNA"/>
</dbReference>
<dbReference type="RefSeq" id="WP_171595977.1">
    <property type="nucleotide sequence ID" value="NZ_RZNH01000021.1"/>
</dbReference>
<protein>
    <submittedName>
        <fullName evidence="6">Diacylglycerol kinase family lipid kinase</fullName>
    </submittedName>
</protein>
<evidence type="ECO:0000256" key="3">
    <source>
        <dbReference type="ARBA" id="ARBA00022777"/>
    </source>
</evidence>
<keyword evidence="3 6" id="KW-0418">Kinase</keyword>
<dbReference type="PANTHER" id="PTHR12358">
    <property type="entry name" value="SPHINGOSINE KINASE"/>
    <property type="match status" value="1"/>
</dbReference>
<dbReference type="Proteomes" id="UP000732105">
    <property type="component" value="Unassembled WGS sequence"/>
</dbReference>
<dbReference type="InterPro" id="IPR017438">
    <property type="entry name" value="ATP-NAD_kinase_N"/>
</dbReference>
<dbReference type="PROSITE" id="PS50146">
    <property type="entry name" value="DAGK"/>
    <property type="match status" value="1"/>
</dbReference>
<dbReference type="Gene3D" id="2.60.200.40">
    <property type="match status" value="1"/>
</dbReference>
<dbReference type="Pfam" id="PF00781">
    <property type="entry name" value="DAGK_cat"/>
    <property type="match status" value="1"/>
</dbReference>
<accession>A0ABX1WXR7</accession>
<reference evidence="6 7" key="1">
    <citation type="submission" date="2018-12" db="EMBL/GenBank/DDBJ databases">
        <title>Marinifilum JC070 sp. nov., a marine bacterium isolated from Yongle Blue Hole in the South China Sea.</title>
        <authorList>
            <person name="Fu T."/>
        </authorList>
    </citation>
    <scope>NUCLEOTIDE SEQUENCE [LARGE SCALE GENOMIC DNA]</scope>
    <source>
        <strain evidence="6 7">JC070</strain>
    </source>
</reference>
<evidence type="ECO:0000259" key="5">
    <source>
        <dbReference type="PROSITE" id="PS50146"/>
    </source>
</evidence>
<dbReference type="GO" id="GO:0016301">
    <property type="term" value="F:kinase activity"/>
    <property type="evidence" value="ECO:0007669"/>
    <property type="project" value="UniProtKB-KW"/>
</dbReference>
<name>A0ABX1WXR7_9BACT</name>
<dbReference type="InterPro" id="IPR016064">
    <property type="entry name" value="NAD/diacylglycerol_kinase_sf"/>
</dbReference>
<evidence type="ECO:0000256" key="4">
    <source>
        <dbReference type="ARBA" id="ARBA00022840"/>
    </source>
</evidence>
<comment type="caution">
    <text evidence="6">The sequence shown here is derived from an EMBL/GenBank/DDBJ whole genome shotgun (WGS) entry which is preliminary data.</text>
</comment>
<dbReference type="InterPro" id="IPR001206">
    <property type="entry name" value="Diacylglycerol_kinase_cat_dom"/>
</dbReference>
<dbReference type="PANTHER" id="PTHR12358:SF106">
    <property type="entry name" value="LIPID KINASE YEGS"/>
    <property type="match status" value="1"/>
</dbReference>
<dbReference type="Gene3D" id="3.40.50.10330">
    <property type="entry name" value="Probable inorganic polyphosphate/atp-NAD kinase, domain 1"/>
    <property type="match status" value="1"/>
</dbReference>
<dbReference type="InterPro" id="IPR050187">
    <property type="entry name" value="Lipid_Phosphate_FormReg"/>
</dbReference>
<gene>
    <name evidence="6" type="ORF">ELS83_12830</name>
</gene>
<dbReference type="SUPFAM" id="SSF111331">
    <property type="entry name" value="NAD kinase/diacylglycerol kinase-like"/>
    <property type="match status" value="1"/>
</dbReference>
<dbReference type="Pfam" id="PF19279">
    <property type="entry name" value="YegS_C"/>
    <property type="match status" value="1"/>
</dbReference>
<sequence>MKKLLFIINPIAGKSSGANIVERIKKYLDVNSYAPVFIFSEYPEHISEISRDALSENYHAIIAVGGDGTVNEVGRVLVHSNMPMGIIPVGSGNGLARHLKIPLSLKGAMKRINKMDLFEMDAMRINEQYSFCVAGIGFDAEVSRAFQRMKARGLYSYIIACLKCFKQSRNQNFMVKCNDEEYRLNGFMLCFANASQFGNNAYIAPEADVSDGVLNLILMKKPSFLQIPRLAYRILNGKVFKDASWRQILGSSFEVTQTNEFAHLDGEPVRLGTSLKVNIEKKALKVIC</sequence>
<dbReference type="InterPro" id="IPR045540">
    <property type="entry name" value="YegS/DAGK_C"/>
</dbReference>
<evidence type="ECO:0000313" key="7">
    <source>
        <dbReference type="Proteomes" id="UP000732105"/>
    </source>
</evidence>
<dbReference type="SMART" id="SM00046">
    <property type="entry name" value="DAGKc"/>
    <property type="match status" value="1"/>
</dbReference>
<evidence type="ECO:0000313" key="6">
    <source>
        <dbReference type="EMBL" id="NOU60706.1"/>
    </source>
</evidence>
<evidence type="ECO:0000256" key="2">
    <source>
        <dbReference type="ARBA" id="ARBA00022741"/>
    </source>
</evidence>
<feature type="domain" description="DAGKc" evidence="5">
    <location>
        <begin position="1"/>
        <end position="129"/>
    </location>
</feature>
<keyword evidence="7" id="KW-1185">Reference proteome</keyword>
<organism evidence="6 7">
    <name type="scientific">Marinifilum caeruleilacunae</name>
    <dbReference type="NCBI Taxonomy" id="2499076"/>
    <lineage>
        <taxon>Bacteria</taxon>
        <taxon>Pseudomonadati</taxon>
        <taxon>Bacteroidota</taxon>
        <taxon>Bacteroidia</taxon>
        <taxon>Marinilabiliales</taxon>
        <taxon>Marinifilaceae</taxon>
    </lineage>
</organism>
<keyword evidence="2" id="KW-0547">Nucleotide-binding</keyword>
<evidence type="ECO:0000256" key="1">
    <source>
        <dbReference type="ARBA" id="ARBA00022679"/>
    </source>
</evidence>
<keyword evidence="1" id="KW-0808">Transferase</keyword>